<gene>
    <name evidence="2" type="ORF">Lmor_1266</name>
    <name evidence="3" type="ORF">NCTC12239_00246</name>
</gene>
<feature type="region of interest" description="Disordered" evidence="1">
    <location>
        <begin position="221"/>
        <end position="256"/>
    </location>
</feature>
<dbReference type="Proteomes" id="UP000054985">
    <property type="component" value="Unassembled WGS sequence"/>
</dbReference>
<evidence type="ECO:0000313" key="5">
    <source>
        <dbReference type="Proteomes" id="UP000254040"/>
    </source>
</evidence>
<dbReference type="CDD" id="cd22643">
    <property type="entry name" value="DotY_NTD"/>
    <property type="match status" value="1"/>
</dbReference>
<evidence type="ECO:0000313" key="2">
    <source>
        <dbReference type="EMBL" id="KTD34733.1"/>
    </source>
</evidence>
<dbReference type="InterPro" id="IPR056465">
    <property type="entry name" value="DotY"/>
</dbReference>
<evidence type="ECO:0000313" key="4">
    <source>
        <dbReference type="Proteomes" id="UP000054985"/>
    </source>
</evidence>
<reference evidence="2 4" key="1">
    <citation type="submission" date="2015-11" db="EMBL/GenBank/DDBJ databases">
        <title>Genomic analysis of 38 Legionella species identifies large and diverse effector repertoires.</title>
        <authorList>
            <person name="Burstein D."/>
            <person name="Amaro F."/>
            <person name="Zusman T."/>
            <person name="Lifshitz Z."/>
            <person name="Cohen O."/>
            <person name="Gilbert J.A."/>
            <person name="Pupko T."/>
            <person name="Shuman H.A."/>
            <person name="Segal G."/>
        </authorList>
    </citation>
    <scope>NUCLEOTIDE SEQUENCE [LARGE SCALE GENOMIC DNA]</scope>
    <source>
        <strain evidence="2 4">ATCC 43877</strain>
    </source>
</reference>
<evidence type="ECO:0000313" key="3">
    <source>
        <dbReference type="EMBL" id="STX61340.1"/>
    </source>
</evidence>
<reference evidence="3 5" key="2">
    <citation type="submission" date="2018-06" db="EMBL/GenBank/DDBJ databases">
        <authorList>
            <consortium name="Pathogen Informatics"/>
            <person name="Doyle S."/>
        </authorList>
    </citation>
    <scope>NUCLEOTIDE SEQUENCE [LARGE SCALE GENOMIC DNA]</scope>
    <source>
        <strain evidence="3 5">NCTC12239</strain>
    </source>
</reference>
<evidence type="ECO:0000256" key="1">
    <source>
        <dbReference type="SAM" id="MobiDB-lite"/>
    </source>
</evidence>
<dbReference type="OrthoDB" id="5635174at2"/>
<dbReference type="Pfam" id="PF23131">
    <property type="entry name" value="DotY"/>
    <property type="match status" value="1"/>
</dbReference>
<accession>A0A378JTI8</accession>
<dbReference type="RefSeq" id="WP_028385360.1">
    <property type="nucleotide sequence ID" value="NZ_CAAAJG010000004.1"/>
</dbReference>
<dbReference type="InterPro" id="IPR049927">
    <property type="entry name" value="DotY_N"/>
</dbReference>
<dbReference type="AlphaFoldDB" id="A0A378JTI8"/>
<proteinExistence type="predicted"/>
<dbReference type="EMBL" id="LNYN01000019">
    <property type="protein sequence ID" value="KTD34733.1"/>
    <property type="molecule type" value="Genomic_DNA"/>
</dbReference>
<dbReference type="STRING" id="39962.Lmor_1266"/>
<dbReference type="Proteomes" id="UP000254040">
    <property type="component" value="Unassembled WGS sequence"/>
</dbReference>
<sequence>MAKKPLPPKDILLQLMKLTGNSINGAAYFAQQFRQLLIDNNLLEEFKDIMDKVDEFAAFVYHKLTPSKQHWFGDQNFLSDFQNMQENLANAAAKKLEGLKGKINLDIAFGTFGDLLRGYSATDGSSLPNTHVKSLDTILNAWFSRQNNVSKGSKIYQADNNGEVITAANGQPITGDSKSLAEKITNPVTGFESFMEDKGIEVAVQLHAYPEQQVVAEKAKAVEKAPEVRKEPVSGKEEGIEIEPEVTPTGGMSAGG</sequence>
<organism evidence="3 5">
    <name type="scientific">Legionella moravica</name>
    <dbReference type="NCBI Taxonomy" id="39962"/>
    <lineage>
        <taxon>Bacteria</taxon>
        <taxon>Pseudomonadati</taxon>
        <taxon>Pseudomonadota</taxon>
        <taxon>Gammaproteobacteria</taxon>
        <taxon>Legionellales</taxon>
        <taxon>Legionellaceae</taxon>
        <taxon>Legionella</taxon>
    </lineage>
</organism>
<dbReference type="EMBL" id="UGOG01000001">
    <property type="protein sequence ID" value="STX61340.1"/>
    <property type="molecule type" value="Genomic_DNA"/>
</dbReference>
<keyword evidence="4" id="KW-1185">Reference proteome</keyword>
<feature type="compositionally biased region" description="Basic and acidic residues" evidence="1">
    <location>
        <begin position="221"/>
        <end position="239"/>
    </location>
</feature>
<protein>
    <submittedName>
        <fullName evidence="3">Dot/Icm secretion system substrate</fullName>
    </submittedName>
    <submittedName>
        <fullName evidence="2">Substrate of the Dot/Icm secretion system</fullName>
    </submittedName>
</protein>
<name>A0A378JTI8_9GAMM</name>